<feature type="chain" id="PRO_5042846863" description="Lipoprotein" evidence="1">
    <location>
        <begin position="19"/>
        <end position="245"/>
    </location>
</feature>
<sequence>MKKIFLLLLSLNLLSACSNTKESTNSQKEISESLTSDASKQNTAKTFTGRITIGNDGDLLADTYDLVAVGAGYGPVSLYLNEDEGSSFRRHMASTEGKETIVSSDLESAKPEYYSEKVQGLVLREGSVITIQDVSIEFSKTVQSNDKKILTGDLAVGEEGDLLPGTYNLVPIGDGYGPVSQYTSEDEGSVFRKYIASVEAKKIIQKLESEAGDPSSYSEEILGLILHEGDTLSVRDVSVEFSKID</sequence>
<feature type="signal peptide" evidence="1">
    <location>
        <begin position="1"/>
        <end position="18"/>
    </location>
</feature>
<reference evidence="2" key="1">
    <citation type="submission" date="2017-05" db="EMBL/GenBank/DDBJ databases">
        <authorList>
            <consortium name="The Broad Institute Genomics Platform"/>
            <consortium name="The Broad Institute Genomic Center for Infectious Diseases"/>
            <person name="Earl A."/>
            <person name="Manson A."/>
            <person name="Schwartman J."/>
            <person name="Gilmore M."/>
            <person name="Abouelleil A."/>
            <person name="Cao P."/>
            <person name="Chapman S."/>
            <person name="Cusick C."/>
            <person name="Shea T."/>
            <person name="Young S."/>
            <person name="Neafsey D."/>
            <person name="Nusbaum C."/>
            <person name="Birren B."/>
        </authorList>
    </citation>
    <scope>NUCLEOTIDE SEQUENCE</scope>
    <source>
        <strain evidence="2">9E7_DIV0242</strain>
    </source>
</reference>
<keyword evidence="3" id="KW-1185">Reference proteome</keyword>
<evidence type="ECO:0000313" key="3">
    <source>
        <dbReference type="Proteomes" id="UP000195141"/>
    </source>
</evidence>
<reference evidence="2" key="2">
    <citation type="submission" date="2024-03" db="EMBL/GenBank/DDBJ databases">
        <title>The Genome Sequence of Enterococcus sp. DIV0242b.</title>
        <authorList>
            <consortium name="The Broad Institute Genomics Platform"/>
            <consortium name="The Broad Institute Microbial Omics Core"/>
            <consortium name="The Broad Institute Genomic Center for Infectious Diseases"/>
            <person name="Earl A."/>
            <person name="Manson A."/>
            <person name="Gilmore M."/>
            <person name="Schwartman J."/>
            <person name="Shea T."/>
            <person name="Abouelleil A."/>
            <person name="Cao P."/>
            <person name="Chapman S."/>
            <person name="Cusick C."/>
            <person name="Young S."/>
            <person name="Neafsey D."/>
            <person name="Nusbaum C."/>
            <person name="Birren B."/>
        </authorList>
    </citation>
    <scope>NUCLEOTIDE SEQUENCE</scope>
    <source>
        <strain evidence="2">9E7_DIV0242</strain>
    </source>
</reference>
<evidence type="ECO:0000313" key="2">
    <source>
        <dbReference type="EMBL" id="WYJ89572.1"/>
    </source>
</evidence>
<dbReference type="Proteomes" id="UP000195141">
    <property type="component" value="Chromosome"/>
</dbReference>
<dbReference type="RefSeq" id="WP_339102004.1">
    <property type="nucleotide sequence ID" value="NZ_CP147247.1"/>
</dbReference>
<keyword evidence="1" id="KW-0732">Signal</keyword>
<dbReference type="PROSITE" id="PS51257">
    <property type="entry name" value="PROKAR_LIPOPROTEIN"/>
    <property type="match status" value="1"/>
</dbReference>
<dbReference type="AlphaFoldDB" id="A0AAQ3XXZ8"/>
<proteinExistence type="predicted"/>
<name>A0AAQ3XXZ8_9ENTE</name>
<protein>
    <recommendedName>
        <fullName evidence="4">Lipoprotein</fullName>
    </recommendedName>
</protein>
<dbReference type="EMBL" id="CP147247">
    <property type="protein sequence ID" value="WYJ89572.1"/>
    <property type="molecule type" value="Genomic_DNA"/>
</dbReference>
<organism evidence="2 3">
    <name type="scientific">Candidatus Enterococcus clewellii</name>
    <dbReference type="NCBI Taxonomy" id="1834193"/>
    <lineage>
        <taxon>Bacteria</taxon>
        <taxon>Bacillati</taxon>
        <taxon>Bacillota</taxon>
        <taxon>Bacilli</taxon>
        <taxon>Lactobacillales</taxon>
        <taxon>Enterococcaceae</taxon>
        <taxon>Enterococcus</taxon>
    </lineage>
</organism>
<evidence type="ECO:0008006" key="4">
    <source>
        <dbReference type="Google" id="ProtNLM"/>
    </source>
</evidence>
<accession>A0AAQ3XXZ8</accession>
<gene>
    <name evidence="2" type="ORF">A5888_001294</name>
</gene>
<evidence type="ECO:0000256" key="1">
    <source>
        <dbReference type="SAM" id="SignalP"/>
    </source>
</evidence>